<dbReference type="Ensembl" id="ENSCPRT00005014601.1">
    <property type="protein sequence ID" value="ENSCPRP00005012398.1"/>
    <property type="gene ID" value="ENSCPRG00005008796.1"/>
</dbReference>
<dbReference type="InterPro" id="IPR019559">
    <property type="entry name" value="Cullin_neddylation_domain"/>
</dbReference>
<reference evidence="2" key="2">
    <citation type="submission" date="2025-09" db="UniProtKB">
        <authorList>
            <consortium name="Ensembl"/>
        </authorList>
    </citation>
    <scope>IDENTIFICATION</scope>
</reference>
<dbReference type="InterPro" id="IPR036388">
    <property type="entry name" value="WH-like_DNA-bd_sf"/>
</dbReference>
<organism evidence="2 3">
    <name type="scientific">Crocodylus porosus</name>
    <name type="common">Saltwater crocodile</name>
    <name type="synonym">Estuarine crocodile</name>
    <dbReference type="NCBI Taxonomy" id="8502"/>
    <lineage>
        <taxon>Eukaryota</taxon>
        <taxon>Metazoa</taxon>
        <taxon>Chordata</taxon>
        <taxon>Craniata</taxon>
        <taxon>Vertebrata</taxon>
        <taxon>Euteleostomi</taxon>
        <taxon>Archelosauria</taxon>
        <taxon>Archosauria</taxon>
        <taxon>Crocodylia</taxon>
        <taxon>Longirostres</taxon>
        <taxon>Crocodylidae</taxon>
        <taxon>Crocodylus</taxon>
    </lineage>
</organism>
<dbReference type="InterPro" id="IPR045093">
    <property type="entry name" value="Cullin"/>
</dbReference>
<dbReference type="AlphaFoldDB" id="A0A7M4FW94"/>
<accession>A0A7M4FW94</accession>
<sequence length="208" mass="23484">MHYLAPSPLFQEVAVETLVEATGLSPVLVNHALKPLTDRDGILTQSHPSGGVLQLNEAALLRGSGQHLWLLPRQTYLNVKEDEGSTLARKRNIICCLIVQILKGEKQLHIDNLVFRVWRRGCWAWLFCFLSGFCCSSTDVLSCILHLLNQGYIRRLEDRPQLLEYISTEPLPTPSPHCQPHVTFQTVEIKKVPSAASAEKRQTFSTFR</sequence>
<dbReference type="Proteomes" id="UP000594220">
    <property type="component" value="Unplaced"/>
</dbReference>
<proteinExistence type="predicted"/>
<dbReference type="OMA" id="STADIRC"/>
<protein>
    <recommendedName>
        <fullName evidence="1">Cullin neddylation domain-containing protein</fullName>
    </recommendedName>
</protein>
<dbReference type="Gene3D" id="1.10.10.10">
    <property type="entry name" value="Winged helix-like DNA-binding domain superfamily/Winged helix DNA-binding domain"/>
    <property type="match status" value="1"/>
</dbReference>
<dbReference type="SUPFAM" id="SSF46785">
    <property type="entry name" value="Winged helix' DNA-binding domain"/>
    <property type="match status" value="1"/>
</dbReference>
<dbReference type="PANTHER" id="PTHR22771:SF4">
    <property type="entry name" value="CULLIN 7-RELATED"/>
    <property type="match status" value="1"/>
</dbReference>
<dbReference type="InterPro" id="IPR036390">
    <property type="entry name" value="WH_DNA-bd_sf"/>
</dbReference>
<dbReference type="PANTHER" id="PTHR22771">
    <property type="entry name" value="CULLIN AND GALACTOSE-BINDING DOMAIN-CONTAINING"/>
    <property type="match status" value="1"/>
</dbReference>
<feature type="domain" description="Cullin neddylation" evidence="1">
    <location>
        <begin position="86"/>
        <end position="161"/>
    </location>
</feature>
<evidence type="ECO:0000259" key="1">
    <source>
        <dbReference type="SMART" id="SM00884"/>
    </source>
</evidence>
<dbReference type="GeneTree" id="ENSGT00940000153954"/>
<reference evidence="2" key="1">
    <citation type="submission" date="2025-08" db="UniProtKB">
        <authorList>
            <consortium name="Ensembl"/>
        </authorList>
    </citation>
    <scope>IDENTIFICATION</scope>
</reference>
<name>A0A7M4FW94_CROPO</name>
<evidence type="ECO:0000313" key="2">
    <source>
        <dbReference type="Ensembl" id="ENSCPRP00005012398.1"/>
    </source>
</evidence>
<evidence type="ECO:0000313" key="3">
    <source>
        <dbReference type="Proteomes" id="UP000594220"/>
    </source>
</evidence>
<keyword evidence="3" id="KW-1185">Reference proteome</keyword>
<dbReference type="SMART" id="SM00884">
    <property type="entry name" value="Cullin_Nedd8"/>
    <property type="match status" value="1"/>
</dbReference>